<proteinExistence type="predicted"/>
<gene>
    <name evidence="2" type="ORF">Mal52_03440</name>
</gene>
<keyword evidence="1" id="KW-0472">Membrane</keyword>
<reference evidence="2 3" key="1">
    <citation type="submission" date="2019-02" db="EMBL/GenBank/DDBJ databases">
        <title>Deep-cultivation of Planctomycetes and their phenomic and genomic characterization uncovers novel biology.</title>
        <authorList>
            <person name="Wiegand S."/>
            <person name="Jogler M."/>
            <person name="Boedeker C."/>
            <person name="Pinto D."/>
            <person name="Vollmers J."/>
            <person name="Rivas-Marin E."/>
            <person name="Kohn T."/>
            <person name="Peeters S.H."/>
            <person name="Heuer A."/>
            <person name="Rast P."/>
            <person name="Oberbeckmann S."/>
            <person name="Bunk B."/>
            <person name="Jeske O."/>
            <person name="Meyerdierks A."/>
            <person name="Storesund J.E."/>
            <person name="Kallscheuer N."/>
            <person name="Luecker S."/>
            <person name="Lage O.M."/>
            <person name="Pohl T."/>
            <person name="Merkel B.J."/>
            <person name="Hornburger P."/>
            <person name="Mueller R.-W."/>
            <person name="Bruemmer F."/>
            <person name="Labrenz M."/>
            <person name="Spormann A.M."/>
            <person name="Op den Camp H."/>
            <person name="Overmann J."/>
            <person name="Amann R."/>
            <person name="Jetten M.S.M."/>
            <person name="Mascher T."/>
            <person name="Medema M.H."/>
            <person name="Devos D.P."/>
            <person name="Kaster A.-K."/>
            <person name="Ovreas L."/>
            <person name="Rohde M."/>
            <person name="Galperin M.Y."/>
            <person name="Jogler C."/>
        </authorList>
    </citation>
    <scope>NUCLEOTIDE SEQUENCE [LARGE SCALE GENOMIC DNA]</scope>
    <source>
        <strain evidence="2 3">Mal52</strain>
    </source>
</reference>
<dbReference type="RefSeq" id="WP_145373876.1">
    <property type="nucleotide sequence ID" value="NZ_CP036276.1"/>
</dbReference>
<protein>
    <submittedName>
        <fullName evidence="2">Uncharacterized protein</fullName>
    </submittedName>
</protein>
<sequence length="98" mass="11656">MWLKYLIIPIVLYVIWLTVRPRYEFQIRTSAGGTQVTGRIAKHQQHEIVGYFRDIHLSAESVTISGWRDDQKRLKLRFRGRLSPGERQMIRNYLLTVL</sequence>
<evidence type="ECO:0000313" key="2">
    <source>
        <dbReference type="EMBL" id="QDU41889.1"/>
    </source>
</evidence>
<accession>A0A517ZHG0</accession>
<feature type="transmembrane region" description="Helical" evidence="1">
    <location>
        <begin position="6"/>
        <end position="23"/>
    </location>
</feature>
<dbReference type="Proteomes" id="UP000319383">
    <property type="component" value="Chromosome"/>
</dbReference>
<organism evidence="2 3">
    <name type="scientific">Symmachiella dynata</name>
    <dbReference type="NCBI Taxonomy" id="2527995"/>
    <lineage>
        <taxon>Bacteria</taxon>
        <taxon>Pseudomonadati</taxon>
        <taxon>Planctomycetota</taxon>
        <taxon>Planctomycetia</taxon>
        <taxon>Planctomycetales</taxon>
        <taxon>Planctomycetaceae</taxon>
        <taxon>Symmachiella</taxon>
    </lineage>
</organism>
<evidence type="ECO:0000256" key="1">
    <source>
        <dbReference type="SAM" id="Phobius"/>
    </source>
</evidence>
<dbReference type="AlphaFoldDB" id="A0A517ZHG0"/>
<evidence type="ECO:0000313" key="3">
    <source>
        <dbReference type="Proteomes" id="UP000319383"/>
    </source>
</evidence>
<keyword evidence="3" id="KW-1185">Reference proteome</keyword>
<keyword evidence="1" id="KW-0812">Transmembrane</keyword>
<dbReference type="EMBL" id="CP036276">
    <property type="protein sequence ID" value="QDU41889.1"/>
    <property type="molecule type" value="Genomic_DNA"/>
</dbReference>
<dbReference type="KEGG" id="sdyn:Mal52_03440"/>
<name>A0A517ZHG0_9PLAN</name>
<keyword evidence="1" id="KW-1133">Transmembrane helix</keyword>